<dbReference type="Gene3D" id="3.40.630.30">
    <property type="match status" value="1"/>
</dbReference>
<protein>
    <submittedName>
        <fullName evidence="4">Acetyltransferase</fullName>
    </submittedName>
</protein>
<keyword evidence="5" id="KW-1185">Reference proteome</keyword>
<feature type="domain" description="N-acetyltransferase" evidence="3">
    <location>
        <begin position="11"/>
        <end position="153"/>
    </location>
</feature>
<comment type="caution">
    <text evidence="4">The sequence shown here is derived from an EMBL/GenBank/DDBJ whole genome shotgun (WGS) entry which is preliminary data.</text>
</comment>
<dbReference type="OrthoDB" id="7678938at2"/>
<keyword evidence="2" id="KW-0012">Acyltransferase</keyword>
<dbReference type="AlphaFoldDB" id="A0A0R0AB58"/>
<name>A0A0R0AB58_9GAMM</name>
<reference evidence="4 5" key="1">
    <citation type="submission" date="2015-10" db="EMBL/GenBank/DDBJ databases">
        <title>Genome sequencing and analysis of members of genus Stenotrophomonas.</title>
        <authorList>
            <person name="Patil P.P."/>
            <person name="Midha S."/>
            <person name="Patil P.B."/>
        </authorList>
    </citation>
    <scope>NUCLEOTIDE SEQUENCE [LARGE SCALE GENOMIC DNA]</scope>
    <source>
        <strain evidence="4 5">JCM 9942</strain>
    </source>
</reference>
<organism evidence="4 5">
    <name type="scientific">Stenotrophomonas pictorum JCM 9942</name>
    <dbReference type="NCBI Taxonomy" id="1236960"/>
    <lineage>
        <taxon>Bacteria</taxon>
        <taxon>Pseudomonadati</taxon>
        <taxon>Pseudomonadota</taxon>
        <taxon>Gammaproteobacteria</taxon>
        <taxon>Lysobacterales</taxon>
        <taxon>Lysobacteraceae</taxon>
        <taxon>Stenotrophomonas</taxon>
    </lineage>
</organism>
<proteinExistence type="predicted"/>
<evidence type="ECO:0000313" key="5">
    <source>
        <dbReference type="Proteomes" id="UP000050836"/>
    </source>
</evidence>
<evidence type="ECO:0000259" key="3">
    <source>
        <dbReference type="PROSITE" id="PS51186"/>
    </source>
</evidence>
<sequence length="155" mass="16958">MLTVNLRDHPALVPALAAAHVQAFGNLLPDWSVAQAEAELRAQQRDAIPCTWLAMDAGTWLGSVSLLHDDHEQIRGWSPWLASLYVKPEARGRGVGAALVEHAIVQAAAFDVAELYLYCEAPMVAWYRSLGWQVHARLPLGPLAVTVMAVETGRR</sequence>
<evidence type="ECO:0000256" key="1">
    <source>
        <dbReference type="ARBA" id="ARBA00022679"/>
    </source>
</evidence>
<dbReference type="SUPFAM" id="SSF55729">
    <property type="entry name" value="Acyl-CoA N-acyltransferases (Nat)"/>
    <property type="match status" value="1"/>
</dbReference>
<keyword evidence="1 4" id="KW-0808">Transferase</keyword>
<dbReference type="Pfam" id="PF00583">
    <property type="entry name" value="Acetyltransf_1"/>
    <property type="match status" value="1"/>
</dbReference>
<dbReference type="InterPro" id="IPR016181">
    <property type="entry name" value="Acyl_CoA_acyltransferase"/>
</dbReference>
<accession>A0A0R0AB58</accession>
<evidence type="ECO:0000256" key="2">
    <source>
        <dbReference type="ARBA" id="ARBA00023315"/>
    </source>
</evidence>
<dbReference type="EMBL" id="LLXS01000021">
    <property type="protein sequence ID" value="KRG42029.1"/>
    <property type="molecule type" value="Genomic_DNA"/>
</dbReference>
<dbReference type="InterPro" id="IPR050832">
    <property type="entry name" value="Bact_Acetyltransf"/>
</dbReference>
<dbReference type="Proteomes" id="UP000050836">
    <property type="component" value="Unassembled WGS sequence"/>
</dbReference>
<dbReference type="PANTHER" id="PTHR43877">
    <property type="entry name" value="AMINOALKYLPHOSPHONATE N-ACETYLTRANSFERASE-RELATED-RELATED"/>
    <property type="match status" value="1"/>
</dbReference>
<dbReference type="InterPro" id="IPR000182">
    <property type="entry name" value="GNAT_dom"/>
</dbReference>
<gene>
    <name evidence="4" type="ORF">ARC78_10130</name>
</gene>
<dbReference type="PROSITE" id="PS51186">
    <property type="entry name" value="GNAT"/>
    <property type="match status" value="1"/>
</dbReference>
<evidence type="ECO:0000313" key="4">
    <source>
        <dbReference type="EMBL" id="KRG42029.1"/>
    </source>
</evidence>
<dbReference type="GO" id="GO:0016747">
    <property type="term" value="F:acyltransferase activity, transferring groups other than amino-acyl groups"/>
    <property type="evidence" value="ECO:0007669"/>
    <property type="project" value="InterPro"/>
</dbReference>
<dbReference type="RefSeq" id="WP_054658773.1">
    <property type="nucleotide sequence ID" value="NZ_BAZI01000105.1"/>
</dbReference>
<dbReference type="CDD" id="cd04301">
    <property type="entry name" value="NAT_SF"/>
    <property type="match status" value="1"/>
</dbReference>